<dbReference type="RefSeq" id="WP_184041931.1">
    <property type="nucleotide sequence ID" value="NZ_JACHHY010000043.1"/>
</dbReference>
<organism evidence="2 3">
    <name type="scientific">Chitinivorax tropicus</name>
    <dbReference type="NCBI Taxonomy" id="714531"/>
    <lineage>
        <taxon>Bacteria</taxon>
        <taxon>Pseudomonadati</taxon>
        <taxon>Pseudomonadota</taxon>
        <taxon>Betaproteobacteria</taxon>
        <taxon>Chitinivorax</taxon>
    </lineage>
</organism>
<dbReference type="SMART" id="SM00558">
    <property type="entry name" value="JmjC"/>
    <property type="match status" value="1"/>
</dbReference>
<dbReference type="EC" id="1.14.11.27" evidence="2"/>
<dbReference type="PANTHER" id="PTHR12461">
    <property type="entry name" value="HYPOXIA-INDUCIBLE FACTOR 1 ALPHA INHIBITOR-RELATED"/>
    <property type="match status" value="1"/>
</dbReference>
<dbReference type="Proteomes" id="UP000575898">
    <property type="component" value="Unassembled WGS sequence"/>
</dbReference>
<dbReference type="PROSITE" id="PS51184">
    <property type="entry name" value="JMJC"/>
    <property type="match status" value="1"/>
</dbReference>
<keyword evidence="3" id="KW-1185">Reference proteome</keyword>
<dbReference type="AlphaFoldDB" id="A0A840MW05"/>
<dbReference type="InterPro" id="IPR003347">
    <property type="entry name" value="JmjC_dom"/>
</dbReference>
<keyword evidence="2" id="KW-0489">Methyltransferase</keyword>
<gene>
    <name evidence="2" type="ORF">HNQ59_003874</name>
</gene>
<comment type="caution">
    <text evidence="2">The sequence shown here is derived from an EMBL/GenBank/DDBJ whole genome shotgun (WGS) entry which is preliminary data.</text>
</comment>
<name>A0A840MW05_9PROT</name>
<keyword evidence="2" id="KW-0560">Oxidoreductase</keyword>
<dbReference type="Pfam" id="PF13621">
    <property type="entry name" value="Cupin_8"/>
    <property type="match status" value="1"/>
</dbReference>
<feature type="domain" description="JmjC" evidence="1">
    <location>
        <begin position="106"/>
        <end position="258"/>
    </location>
</feature>
<evidence type="ECO:0000313" key="3">
    <source>
        <dbReference type="Proteomes" id="UP000575898"/>
    </source>
</evidence>
<dbReference type="InterPro" id="IPR041667">
    <property type="entry name" value="Cupin_8"/>
</dbReference>
<sequence length="305" mass="35069">MQPHAATCRTPTTISRWAYHPDRFLTDVVATRQPAIITGLVNQWPAFTKWTPAYFQARFAHVRSRVVLNMPTSGTSYDHVADDFLHEMNLQDFVEHMLQTQRPCYFRRQDIRKLTGLERDVVFQSFTPSVSTDPTYVWLGSAGTRTGLHFDQQDNVLCQLHGQKAVWLIAPEASRHVYPYPGSVTKSQVSPDAPDLQRFPRFAQVDMQYAILQPGEALFIPHRWWHSVISLSPSISLSHEFGEKTNLRELAYSIHMGGLSSWLTVSKDFFWHGLLNRPFTRRLGDDPPFGQLLFTLLRSSLVRRT</sequence>
<dbReference type="GO" id="GO:0140680">
    <property type="term" value="F:histone H3K36me/H3K36me2 demethylase activity"/>
    <property type="evidence" value="ECO:0007669"/>
    <property type="project" value="UniProtKB-EC"/>
</dbReference>
<protein>
    <submittedName>
        <fullName evidence="2">Lysine-specific demethylase 8</fullName>
        <ecNumber evidence="2">1.14.11.27</ecNumber>
    </submittedName>
</protein>
<proteinExistence type="predicted"/>
<evidence type="ECO:0000313" key="2">
    <source>
        <dbReference type="EMBL" id="MBB5020553.1"/>
    </source>
</evidence>
<dbReference type="GO" id="GO:0008168">
    <property type="term" value="F:methyltransferase activity"/>
    <property type="evidence" value="ECO:0007669"/>
    <property type="project" value="UniProtKB-KW"/>
</dbReference>
<dbReference type="EMBL" id="JACHHY010000043">
    <property type="protein sequence ID" value="MBB5020553.1"/>
    <property type="molecule type" value="Genomic_DNA"/>
</dbReference>
<dbReference type="SUPFAM" id="SSF51197">
    <property type="entry name" value="Clavaminate synthase-like"/>
    <property type="match status" value="1"/>
</dbReference>
<dbReference type="PANTHER" id="PTHR12461:SF105">
    <property type="entry name" value="HYPOXIA-INDUCIBLE FACTOR 1-ALPHA INHIBITOR"/>
    <property type="match status" value="1"/>
</dbReference>
<dbReference type="GO" id="GO:0032259">
    <property type="term" value="P:methylation"/>
    <property type="evidence" value="ECO:0007669"/>
    <property type="project" value="UniProtKB-KW"/>
</dbReference>
<dbReference type="Gene3D" id="2.60.120.650">
    <property type="entry name" value="Cupin"/>
    <property type="match status" value="1"/>
</dbReference>
<keyword evidence="2" id="KW-0808">Transferase</keyword>
<accession>A0A840MW05</accession>
<reference evidence="2 3" key="1">
    <citation type="submission" date="2020-08" db="EMBL/GenBank/DDBJ databases">
        <title>Genomic Encyclopedia of Type Strains, Phase IV (KMG-IV): sequencing the most valuable type-strain genomes for metagenomic binning, comparative biology and taxonomic classification.</title>
        <authorList>
            <person name="Goeker M."/>
        </authorList>
    </citation>
    <scope>NUCLEOTIDE SEQUENCE [LARGE SCALE GENOMIC DNA]</scope>
    <source>
        <strain evidence="2 3">DSM 27165</strain>
    </source>
</reference>
<evidence type="ECO:0000259" key="1">
    <source>
        <dbReference type="PROSITE" id="PS51184"/>
    </source>
</evidence>